<proteinExistence type="predicted"/>
<evidence type="ECO:0008006" key="4">
    <source>
        <dbReference type="Google" id="ProtNLM"/>
    </source>
</evidence>
<evidence type="ECO:0000313" key="3">
    <source>
        <dbReference type="Proteomes" id="UP001162164"/>
    </source>
</evidence>
<name>A0ABQ9K0D8_9CUCU</name>
<comment type="caution">
    <text evidence="2">The sequence shown here is derived from an EMBL/GenBank/DDBJ whole genome shotgun (WGS) entry which is preliminary data.</text>
</comment>
<protein>
    <recommendedName>
        <fullName evidence="4">Sodefrin-like factor</fullName>
    </recommendedName>
</protein>
<keyword evidence="1" id="KW-0732">Signal</keyword>
<feature type="signal peptide" evidence="1">
    <location>
        <begin position="1"/>
        <end position="23"/>
    </location>
</feature>
<accession>A0ABQ9K0D8</accession>
<organism evidence="2 3">
    <name type="scientific">Molorchus minor</name>
    <dbReference type="NCBI Taxonomy" id="1323400"/>
    <lineage>
        <taxon>Eukaryota</taxon>
        <taxon>Metazoa</taxon>
        <taxon>Ecdysozoa</taxon>
        <taxon>Arthropoda</taxon>
        <taxon>Hexapoda</taxon>
        <taxon>Insecta</taxon>
        <taxon>Pterygota</taxon>
        <taxon>Neoptera</taxon>
        <taxon>Endopterygota</taxon>
        <taxon>Coleoptera</taxon>
        <taxon>Polyphaga</taxon>
        <taxon>Cucujiformia</taxon>
        <taxon>Chrysomeloidea</taxon>
        <taxon>Cerambycidae</taxon>
        <taxon>Lamiinae</taxon>
        <taxon>Monochamini</taxon>
        <taxon>Molorchus</taxon>
    </lineage>
</organism>
<gene>
    <name evidence="2" type="ORF">NQ317_006606</name>
</gene>
<dbReference type="Proteomes" id="UP001162164">
    <property type="component" value="Unassembled WGS sequence"/>
</dbReference>
<sequence length="121" mass="13606">MMYETVNRLFLVYANLLCYDCDAGPECEDPAGHNVRTVVCDKEYPNAKVTGDKLICLSLETFFSAEGRGFGFQKSGIYRGCNVIPSSVSEGNFCEHFKNNHRSPRFNFGKCAFCNHTRCVP</sequence>
<evidence type="ECO:0000256" key="1">
    <source>
        <dbReference type="SAM" id="SignalP"/>
    </source>
</evidence>
<dbReference type="EMBL" id="JAPWTJ010000070">
    <property type="protein sequence ID" value="KAJ8983561.1"/>
    <property type="molecule type" value="Genomic_DNA"/>
</dbReference>
<feature type="chain" id="PRO_5046578972" description="Sodefrin-like factor" evidence="1">
    <location>
        <begin position="24"/>
        <end position="121"/>
    </location>
</feature>
<reference evidence="2" key="1">
    <citation type="journal article" date="2023" name="Insect Mol. Biol.">
        <title>Genome sequencing provides insights into the evolution of gene families encoding plant cell wall-degrading enzymes in longhorned beetles.</title>
        <authorList>
            <person name="Shin N.R."/>
            <person name="Okamura Y."/>
            <person name="Kirsch R."/>
            <person name="Pauchet Y."/>
        </authorList>
    </citation>
    <scope>NUCLEOTIDE SEQUENCE</scope>
    <source>
        <strain evidence="2">MMC_N1</strain>
    </source>
</reference>
<evidence type="ECO:0000313" key="2">
    <source>
        <dbReference type="EMBL" id="KAJ8983561.1"/>
    </source>
</evidence>
<keyword evidence="3" id="KW-1185">Reference proteome</keyword>